<dbReference type="OrthoDB" id="667312at2"/>
<proteinExistence type="predicted"/>
<name>A0A1M4U971_9BACT</name>
<organism evidence="1 2">
    <name type="scientific">Flavisolibacter ginsengisoli DSM 18119</name>
    <dbReference type="NCBI Taxonomy" id="1121884"/>
    <lineage>
        <taxon>Bacteria</taxon>
        <taxon>Pseudomonadati</taxon>
        <taxon>Bacteroidota</taxon>
        <taxon>Chitinophagia</taxon>
        <taxon>Chitinophagales</taxon>
        <taxon>Chitinophagaceae</taxon>
        <taxon>Flavisolibacter</taxon>
    </lineage>
</organism>
<dbReference type="STRING" id="1121884.SAMN02745131_00571"/>
<reference evidence="1 2" key="1">
    <citation type="submission" date="2016-11" db="EMBL/GenBank/DDBJ databases">
        <authorList>
            <person name="Jaros S."/>
            <person name="Januszkiewicz K."/>
            <person name="Wedrychowicz H."/>
        </authorList>
    </citation>
    <scope>NUCLEOTIDE SEQUENCE [LARGE SCALE GENOMIC DNA]</scope>
    <source>
        <strain evidence="1 2">DSM 18119</strain>
    </source>
</reference>
<gene>
    <name evidence="1" type="ORF">SAMN02745131_00571</name>
</gene>
<protein>
    <submittedName>
        <fullName evidence="1">Uncharacterized protein</fullName>
    </submittedName>
</protein>
<evidence type="ECO:0000313" key="1">
    <source>
        <dbReference type="EMBL" id="SHE53332.1"/>
    </source>
</evidence>
<accession>A0A1M4U971</accession>
<evidence type="ECO:0000313" key="2">
    <source>
        <dbReference type="Proteomes" id="UP000184048"/>
    </source>
</evidence>
<dbReference type="EMBL" id="FQUU01000002">
    <property type="protein sequence ID" value="SHE53332.1"/>
    <property type="molecule type" value="Genomic_DNA"/>
</dbReference>
<sequence>MEKHLTQPNQSTLPSIREGLTKKEIELLARQSVATLLEEGNVFQVAEALAAMEEFAKTVRKNEDYIEFLREELSKNNGRLSTPSGARIEICEAGISYDYSQNAEWNQINEQVNYWQARKKQLEEKLRRIAPGKITVDPETGEVMEGVNKTSRSTYRITLAR</sequence>
<dbReference type="RefSeq" id="WP_072833732.1">
    <property type="nucleotide sequence ID" value="NZ_FQUU01000002.1"/>
</dbReference>
<dbReference type="Proteomes" id="UP000184048">
    <property type="component" value="Unassembled WGS sequence"/>
</dbReference>
<dbReference type="AlphaFoldDB" id="A0A1M4U971"/>
<keyword evidence="2" id="KW-1185">Reference proteome</keyword>